<dbReference type="Pfam" id="PF17384">
    <property type="entry name" value="DUF150_C"/>
    <property type="match status" value="1"/>
</dbReference>
<feature type="domain" description="Ribosome maturation factor RimP C-terminal" evidence="6">
    <location>
        <begin position="151"/>
        <end position="217"/>
    </location>
</feature>
<organism evidence="7 8">
    <name type="scientific">Novosphingobium pituita</name>
    <dbReference type="NCBI Taxonomy" id="3056842"/>
    <lineage>
        <taxon>Bacteria</taxon>
        <taxon>Pseudomonadati</taxon>
        <taxon>Pseudomonadota</taxon>
        <taxon>Alphaproteobacteria</taxon>
        <taxon>Sphingomonadales</taxon>
        <taxon>Sphingomonadaceae</taxon>
        <taxon>Novosphingobium</taxon>
    </lineage>
</organism>
<comment type="similarity">
    <text evidence="3">Belongs to the RimP family.</text>
</comment>
<dbReference type="Proteomes" id="UP001187221">
    <property type="component" value="Unassembled WGS sequence"/>
</dbReference>
<evidence type="ECO:0000256" key="4">
    <source>
        <dbReference type="SAM" id="MobiDB-lite"/>
    </source>
</evidence>
<dbReference type="InterPro" id="IPR035956">
    <property type="entry name" value="RimP_N_sf"/>
</dbReference>
<keyword evidence="1 3" id="KW-0963">Cytoplasm</keyword>
<feature type="domain" description="Ribosome maturation factor RimP N-terminal" evidence="5">
    <location>
        <begin position="65"/>
        <end position="148"/>
    </location>
</feature>
<evidence type="ECO:0000313" key="7">
    <source>
        <dbReference type="EMBL" id="GMM59546.1"/>
    </source>
</evidence>
<evidence type="ECO:0000259" key="5">
    <source>
        <dbReference type="Pfam" id="PF02576"/>
    </source>
</evidence>
<dbReference type="InterPro" id="IPR036847">
    <property type="entry name" value="RimP_C_sf"/>
</dbReference>
<comment type="subcellular location">
    <subcellularLocation>
        <location evidence="3">Cytoplasm</location>
    </subcellularLocation>
</comment>
<dbReference type="SUPFAM" id="SSF75420">
    <property type="entry name" value="YhbC-like, N-terminal domain"/>
    <property type="match status" value="1"/>
</dbReference>
<name>A0ABQ6P5Z1_9SPHN</name>
<proteinExistence type="inferred from homology"/>
<feature type="region of interest" description="Disordered" evidence="4">
    <location>
        <begin position="229"/>
        <end position="255"/>
    </location>
</feature>
<comment type="function">
    <text evidence="3">Required for maturation of 30S ribosomal subunits.</text>
</comment>
<keyword evidence="8" id="KW-1185">Reference proteome</keyword>
<reference evidence="7 8" key="1">
    <citation type="submission" date="2023-06" db="EMBL/GenBank/DDBJ databases">
        <title>Draft genome sequence of Novosphingobium sp. strain IK01.</title>
        <authorList>
            <person name="Hatamoto M."/>
            <person name="Ikarashi T."/>
            <person name="Yamaguchi T."/>
        </authorList>
    </citation>
    <scope>NUCLEOTIDE SEQUENCE [LARGE SCALE GENOMIC DNA]</scope>
    <source>
        <strain evidence="7 8">IK01</strain>
    </source>
</reference>
<evidence type="ECO:0000256" key="2">
    <source>
        <dbReference type="ARBA" id="ARBA00022517"/>
    </source>
</evidence>
<dbReference type="InterPro" id="IPR028989">
    <property type="entry name" value="RimP_N"/>
</dbReference>
<evidence type="ECO:0000313" key="8">
    <source>
        <dbReference type="Proteomes" id="UP001187221"/>
    </source>
</evidence>
<feature type="compositionally biased region" description="Acidic residues" evidence="4">
    <location>
        <begin position="231"/>
        <end position="242"/>
    </location>
</feature>
<dbReference type="EMBL" id="BTFW01000001">
    <property type="protein sequence ID" value="GMM59546.1"/>
    <property type="molecule type" value="Genomic_DNA"/>
</dbReference>
<dbReference type="NCBIfam" id="NF011229">
    <property type="entry name" value="PRK14636.1"/>
    <property type="match status" value="1"/>
</dbReference>
<dbReference type="Gene3D" id="2.30.30.180">
    <property type="entry name" value="Ribosome maturation factor RimP, C-terminal domain"/>
    <property type="match status" value="1"/>
</dbReference>
<protein>
    <recommendedName>
        <fullName evidence="3">Ribosome maturation factor RimP</fullName>
    </recommendedName>
</protein>
<gene>
    <name evidence="3" type="primary">rimP</name>
    <name evidence="7" type="ORF">NUTIK01_03230</name>
</gene>
<dbReference type="PANTHER" id="PTHR33867:SF1">
    <property type="entry name" value="RIBOSOME MATURATION FACTOR RIMP"/>
    <property type="match status" value="1"/>
</dbReference>
<evidence type="ECO:0000256" key="1">
    <source>
        <dbReference type="ARBA" id="ARBA00022490"/>
    </source>
</evidence>
<sequence length="255" mass="28163">MIWRDCGFVLAIFREVAYLHIHPDIVKGRCGLAPEGAGAKRHFLHGVQERVIGDGMTDIARIIEIVEPEVKALGFDLVRVRLYGKSEVGDEEHTLQIMAERPETGQLVIEDCAALSHRISDKIDALEEAGEMLIEEAYRLEVSSPGIDRPLTRPKDFAAWIGHEARVELAELLDNRKRFRGDLVAFDEAAGVISIEDDGAVFAVPFALVTNAKLILTDKLIAASRPVDASGVDEEDFEDEDVSAQSAAFLEEQED</sequence>
<dbReference type="HAMAP" id="MF_01077">
    <property type="entry name" value="RimP"/>
    <property type="match status" value="1"/>
</dbReference>
<dbReference type="SUPFAM" id="SSF74942">
    <property type="entry name" value="YhbC-like, C-terminal domain"/>
    <property type="match status" value="1"/>
</dbReference>
<accession>A0ABQ6P5Z1</accession>
<comment type="caution">
    <text evidence="7">The sequence shown here is derived from an EMBL/GenBank/DDBJ whole genome shotgun (WGS) entry which is preliminary data.</text>
</comment>
<dbReference type="PANTHER" id="PTHR33867">
    <property type="entry name" value="RIBOSOME MATURATION FACTOR RIMP"/>
    <property type="match status" value="1"/>
</dbReference>
<keyword evidence="2 3" id="KW-0690">Ribosome biogenesis</keyword>
<dbReference type="InterPro" id="IPR003728">
    <property type="entry name" value="Ribosome_maturation_RimP"/>
</dbReference>
<dbReference type="Gene3D" id="3.30.300.70">
    <property type="entry name" value="RimP-like superfamily, N-terminal"/>
    <property type="match status" value="1"/>
</dbReference>
<evidence type="ECO:0000256" key="3">
    <source>
        <dbReference type="HAMAP-Rule" id="MF_01077"/>
    </source>
</evidence>
<dbReference type="CDD" id="cd01734">
    <property type="entry name" value="YlxS_C"/>
    <property type="match status" value="1"/>
</dbReference>
<evidence type="ECO:0000259" key="6">
    <source>
        <dbReference type="Pfam" id="PF17384"/>
    </source>
</evidence>
<dbReference type="InterPro" id="IPR028998">
    <property type="entry name" value="RimP_C"/>
</dbReference>
<dbReference type="Pfam" id="PF02576">
    <property type="entry name" value="RimP_N"/>
    <property type="match status" value="1"/>
</dbReference>